<dbReference type="SUPFAM" id="SSF50814">
    <property type="entry name" value="Lipocalins"/>
    <property type="match status" value="1"/>
</dbReference>
<evidence type="ECO:0000313" key="1">
    <source>
        <dbReference type="EMBL" id="MDI9258795.1"/>
    </source>
</evidence>
<dbReference type="Gene3D" id="2.40.128.20">
    <property type="match status" value="1"/>
</dbReference>
<name>A0ABT6XUY5_ALISE</name>
<reference evidence="1 2" key="1">
    <citation type="submission" date="2023-04" db="EMBL/GenBank/DDBJ databases">
        <title>A. sendaiensis sub sp. chiapanensis a novel subspecie with specific adaptation in bacterial cell wall isolated from an active volcano.</title>
        <authorList>
            <person name="Alvarez Gutierrez P.E."/>
            <person name="Ortiz Cortes L.Y."/>
        </authorList>
    </citation>
    <scope>NUCLEOTIDE SEQUENCE [LARGE SCALE GENOMIC DNA]</scope>
    <source>
        <strain evidence="1 2">PA2</strain>
    </source>
</reference>
<keyword evidence="2" id="KW-1185">Reference proteome</keyword>
<comment type="caution">
    <text evidence="1">The sequence shown here is derived from an EMBL/GenBank/DDBJ whole genome shotgun (WGS) entry which is preliminary data.</text>
</comment>
<dbReference type="InterPro" id="IPR012674">
    <property type="entry name" value="Calycin"/>
</dbReference>
<protein>
    <submittedName>
        <fullName evidence="1">DUF1934 domain-containing protein</fullName>
    </submittedName>
</protein>
<proteinExistence type="predicted"/>
<dbReference type="Proteomes" id="UP001529245">
    <property type="component" value="Unassembled WGS sequence"/>
</dbReference>
<dbReference type="RefSeq" id="WP_283202443.1">
    <property type="nucleotide sequence ID" value="NZ_JASGCB010000002.1"/>
</dbReference>
<gene>
    <name evidence="1" type="ORF">QID03_01190</name>
</gene>
<dbReference type="Pfam" id="PF09148">
    <property type="entry name" value="DUF1934"/>
    <property type="match status" value="1"/>
</dbReference>
<evidence type="ECO:0000313" key="2">
    <source>
        <dbReference type="Proteomes" id="UP001529245"/>
    </source>
</evidence>
<dbReference type="InterPro" id="IPR015231">
    <property type="entry name" value="DUF1934"/>
</dbReference>
<dbReference type="EMBL" id="JASGCB010000002">
    <property type="protein sequence ID" value="MDI9258795.1"/>
    <property type="molecule type" value="Genomic_DNA"/>
</dbReference>
<organism evidence="1 2">
    <name type="scientific">Alicyclobacillus sendaiensis PA2</name>
    <dbReference type="NCBI Taxonomy" id="3029425"/>
    <lineage>
        <taxon>Bacteria</taxon>
        <taxon>Bacillati</taxon>
        <taxon>Bacillota</taxon>
        <taxon>Bacilli</taxon>
        <taxon>Bacillales</taxon>
        <taxon>Alicyclobacillaceae</taxon>
        <taxon>Alicyclobacillus</taxon>
    </lineage>
</organism>
<sequence length="119" mass="13310">MRYETTRGEAKEARWLHVKGGHLLSYRDAEGSYAVRLERDRILMVRRGAVSLTQVFSAGKSQDLVLRAYGRELPVHAETKSVEVSVGESGGRARVLFDLAYADGVSQSVDLVFQWVRPS</sequence>
<accession>A0ABT6XUY5</accession>